<gene>
    <name evidence="2" type="ORF">I6N98_16780</name>
</gene>
<dbReference type="AlphaFoldDB" id="A0A7T4UR44"/>
<evidence type="ECO:0000313" key="3">
    <source>
        <dbReference type="Proteomes" id="UP000596063"/>
    </source>
</evidence>
<name>A0A7T4UR44_9GAMM</name>
<reference evidence="2 3" key="1">
    <citation type="submission" date="2020-12" db="EMBL/GenBank/DDBJ databases">
        <authorList>
            <person name="Shan Y."/>
        </authorList>
    </citation>
    <scope>NUCLEOTIDE SEQUENCE [LARGE SCALE GENOMIC DNA]</scope>
    <source>
        <strain evidence="3">csc3.9</strain>
    </source>
</reference>
<keyword evidence="1" id="KW-1133">Transmembrane helix</keyword>
<proteinExistence type="predicted"/>
<dbReference type="Proteomes" id="UP000596063">
    <property type="component" value="Chromosome"/>
</dbReference>
<protein>
    <recommendedName>
        <fullName evidence="4">DUF4019 domain-containing protein</fullName>
    </recommendedName>
</protein>
<organism evidence="2 3">
    <name type="scientific">Spongiibacter nanhainus</name>
    <dbReference type="NCBI Taxonomy" id="2794344"/>
    <lineage>
        <taxon>Bacteria</taxon>
        <taxon>Pseudomonadati</taxon>
        <taxon>Pseudomonadota</taxon>
        <taxon>Gammaproteobacteria</taxon>
        <taxon>Cellvibrionales</taxon>
        <taxon>Spongiibacteraceae</taxon>
        <taxon>Spongiibacter</taxon>
    </lineage>
</organism>
<dbReference type="KEGG" id="snan:I6N98_16780"/>
<evidence type="ECO:0000256" key="1">
    <source>
        <dbReference type="SAM" id="Phobius"/>
    </source>
</evidence>
<keyword evidence="1" id="KW-0812">Transmembrane</keyword>
<dbReference type="RefSeq" id="WP_198569473.1">
    <property type="nucleotide sequence ID" value="NZ_CP066167.1"/>
</dbReference>
<keyword evidence="3" id="KW-1185">Reference proteome</keyword>
<accession>A0A7T4UR44</accession>
<evidence type="ECO:0008006" key="4">
    <source>
        <dbReference type="Google" id="ProtNLM"/>
    </source>
</evidence>
<sequence>MFKKFLKIIGSFFLVLIVLFVCVGIFFAVKSSKYTEVAQPYLEKNMPAVVSWDFERLRPLLTPESLNEFETERGQKIYKLFSKLGALKSFEEPQFLGAKAGVTISEGAYDIVNFSMLGHFEAGDALFTITLAEDGDSYLIHHININSDAFLE</sequence>
<keyword evidence="1" id="KW-0472">Membrane</keyword>
<dbReference type="EMBL" id="CP066167">
    <property type="protein sequence ID" value="QQD17975.1"/>
    <property type="molecule type" value="Genomic_DNA"/>
</dbReference>
<feature type="transmembrane region" description="Helical" evidence="1">
    <location>
        <begin position="12"/>
        <end position="29"/>
    </location>
</feature>
<evidence type="ECO:0000313" key="2">
    <source>
        <dbReference type="EMBL" id="QQD17975.1"/>
    </source>
</evidence>